<keyword evidence="4" id="KW-1185">Reference proteome</keyword>
<feature type="transmembrane region" description="Helical" evidence="1">
    <location>
        <begin position="31"/>
        <end position="51"/>
    </location>
</feature>
<keyword evidence="1" id="KW-0472">Membrane</keyword>
<dbReference type="SMART" id="SM00267">
    <property type="entry name" value="GGDEF"/>
    <property type="match status" value="1"/>
</dbReference>
<dbReference type="NCBIfam" id="TIGR00254">
    <property type="entry name" value="GGDEF"/>
    <property type="match status" value="1"/>
</dbReference>
<dbReference type="PROSITE" id="PS50887">
    <property type="entry name" value="GGDEF"/>
    <property type="match status" value="1"/>
</dbReference>
<dbReference type="Pfam" id="PF00990">
    <property type="entry name" value="GGDEF"/>
    <property type="match status" value="1"/>
</dbReference>
<dbReference type="Gene3D" id="3.30.70.270">
    <property type="match status" value="1"/>
</dbReference>
<dbReference type="AlphaFoldDB" id="A0A327Z1W7"/>
<feature type="transmembrane region" description="Helical" evidence="1">
    <location>
        <begin position="187"/>
        <end position="205"/>
    </location>
</feature>
<organism evidence="3 4">
    <name type="scientific">Actinoplanes lutulentus</name>
    <dbReference type="NCBI Taxonomy" id="1287878"/>
    <lineage>
        <taxon>Bacteria</taxon>
        <taxon>Bacillati</taxon>
        <taxon>Actinomycetota</taxon>
        <taxon>Actinomycetes</taxon>
        <taxon>Micromonosporales</taxon>
        <taxon>Micromonosporaceae</taxon>
        <taxon>Actinoplanes</taxon>
    </lineage>
</organism>
<protein>
    <submittedName>
        <fullName evidence="3">Diguanylate cyclase (GGDEF)-like protein</fullName>
    </submittedName>
</protein>
<reference evidence="3 4" key="1">
    <citation type="submission" date="2018-06" db="EMBL/GenBank/DDBJ databases">
        <title>Genomic Encyclopedia of Type Strains, Phase III (KMG-III): the genomes of soil and plant-associated and newly described type strains.</title>
        <authorList>
            <person name="Whitman W."/>
        </authorList>
    </citation>
    <scope>NUCLEOTIDE SEQUENCE [LARGE SCALE GENOMIC DNA]</scope>
    <source>
        <strain evidence="3 4">CGMCC 4.7090</strain>
    </source>
</reference>
<keyword evidence="1" id="KW-0812">Transmembrane</keyword>
<keyword evidence="1" id="KW-1133">Transmembrane helix</keyword>
<dbReference type="PANTHER" id="PTHR46663">
    <property type="entry name" value="DIGUANYLATE CYCLASE DGCT-RELATED"/>
    <property type="match status" value="1"/>
</dbReference>
<accession>A0A327Z1W7</accession>
<dbReference type="InterPro" id="IPR052163">
    <property type="entry name" value="DGC-Regulatory_Protein"/>
</dbReference>
<evidence type="ECO:0000256" key="1">
    <source>
        <dbReference type="SAM" id="Phobius"/>
    </source>
</evidence>
<dbReference type="FunFam" id="3.30.70.270:FF:000001">
    <property type="entry name" value="Diguanylate cyclase domain protein"/>
    <property type="match status" value="1"/>
</dbReference>
<feature type="transmembrane region" description="Helical" evidence="1">
    <location>
        <begin position="282"/>
        <end position="306"/>
    </location>
</feature>
<feature type="transmembrane region" description="Helical" evidence="1">
    <location>
        <begin position="150"/>
        <end position="175"/>
    </location>
</feature>
<feature type="domain" description="GGDEF" evidence="2">
    <location>
        <begin position="353"/>
        <end position="486"/>
    </location>
</feature>
<dbReference type="InterPro" id="IPR029787">
    <property type="entry name" value="Nucleotide_cyclase"/>
</dbReference>
<sequence>MRHQFGISVSAAVAAGVLVQSAASLLRDDMTATIIAALVAALAAYAAAGFIRSARSTHGRTRGACLAGAAASGFLGLLYLLPQGPASVPPPVQVTLALSLVAMMVLQLGLLIRSETTGLALVTRVLDVAAGSAAVFSLVWRFAIEPAIGALPYGASSVMGLLEGCAIFGAAWALVSIVNTAPGRSGHAAHLLGTILTLYAVNVLLGLLDYGNEDSPYAALADTAVVTIALLLVLVSRDIAGGAHQPHNPSFSVVWMLLPYVPMSLTFVAVAALSLQPDGANPMLICVLLATTAMAMIRQFLSLLVIRDQAHQIDRQRELLDRQAHHDSLTGLYNRAACHAHAEQILDSVQPHQQAAVLLIDLDGFKPVNDTLGHAAGDAVLIEVGSRMTEAIRPGDVAARLGGDEFVVLLPRIADTHHAEALAQRLLRHIAEPIPIGDATARVSASIGISLATGKGHDLRTLLREADDALYTAKASGKNTFHRYDTQMQRTTGLAA</sequence>
<dbReference type="CDD" id="cd01949">
    <property type="entry name" value="GGDEF"/>
    <property type="match status" value="1"/>
</dbReference>
<dbReference type="PANTHER" id="PTHR46663:SF2">
    <property type="entry name" value="GGDEF DOMAIN-CONTAINING PROTEIN"/>
    <property type="match status" value="1"/>
</dbReference>
<comment type="caution">
    <text evidence="3">The sequence shown here is derived from an EMBL/GenBank/DDBJ whole genome shotgun (WGS) entry which is preliminary data.</text>
</comment>
<evidence type="ECO:0000313" key="3">
    <source>
        <dbReference type="EMBL" id="RAK28406.1"/>
    </source>
</evidence>
<evidence type="ECO:0000313" key="4">
    <source>
        <dbReference type="Proteomes" id="UP000249341"/>
    </source>
</evidence>
<name>A0A327Z1W7_9ACTN</name>
<feature type="transmembrane region" description="Helical" evidence="1">
    <location>
        <begin position="63"/>
        <end position="82"/>
    </location>
</feature>
<feature type="transmembrane region" description="Helical" evidence="1">
    <location>
        <begin position="257"/>
        <end position="276"/>
    </location>
</feature>
<proteinExistence type="predicted"/>
<dbReference type="OrthoDB" id="23692at2"/>
<dbReference type="InterPro" id="IPR000160">
    <property type="entry name" value="GGDEF_dom"/>
</dbReference>
<dbReference type="Proteomes" id="UP000249341">
    <property type="component" value="Unassembled WGS sequence"/>
</dbReference>
<gene>
    <name evidence="3" type="ORF">B0I29_120174</name>
</gene>
<feature type="transmembrane region" description="Helical" evidence="1">
    <location>
        <begin position="94"/>
        <end position="113"/>
    </location>
</feature>
<dbReference type="SUPFAM" id="SSF55073">
    <property type="entry name" value="Nucleotide cyclase"/>
    <property type="match status" value="1"/>
</dbReference>
<feature type="transmembrane region" description="Helical" evidence="1">
    <location>
        <begin position="217"/>
        <end position="236"/>
    </location>
</feature>
<dbReference type="InterPro" id="IPR043128">
    <property type="entry name" value="Rev_trsase/Diguanyl_cyclase"/>
</dbReference>
<evidence type="ECO:0000259" key="2">
    <source>
        <dbReference type="PROSITE" id="PS50887"/>
    </source>
</evidence>
<feature type="transmembrane region" description="Helical" evidence="1">
    <location>
        <begin position="125"/>
        <end position="144"/>
    </location>
</feature>
<dbReference type="EMBL" id="QLMJ01000020">
    <property type="protein sequence ID" value="RAK28406.1"/>
    <property type="molecule type" value="Genomic_DNA"/>
</dbReference>